<keyword evidence="5 8" id="KW-0418">Kinase</keyword>
<dbReference type="PANTHER" id="PTHR43095">
    <property type="entry name" value="SUGAR KINASE"/>
    <property type="match status" value="1"/>
</dbReference>
<keyword evidence="2 9" id="KW-0859">Xylose metabolism</keyword>
<dbReference type="PANTHER" id="PTHR43095:SF5">
    <property type="entry name" value="XYLULOSE KINASE"/>
    <property type="match status" value="1"/>
</dbReference>
<evidence type="ECO:0000259" key="11">
    <source>
        <dbReference type="Pfam" id="PF02782"/>
    </source>
</evidence>
<evidence type="ECO:0000256" key="2">
    <source>
        <dbReference type="ARBA" id="ARBA00022629"/>
    </source>
</evidence>
<feature type="domain" description="Carbohydrate kinase FGGY C-terminal" evidence="11">
    <location>
        <begin position="260"/>
        <end position="455"/>
    </location>
</feature>
<gene>
    <name evidence="9 12" type="primary">xylB</name>
    <name evidence="12" type="ORF">H9Q79_05350</name>
</gene>
<dbReference type="SUPFAM" id="SSF53067">
    <property type="entry name" value="Actin-like ATPase domain"/>
    <property type="match status" value="2"/>
</dbReference>
<evidence type="ECO:0000256" key="4">
    <source>
        <dbReference type="ARBA" id="ARBA00022741"/>
    </source>
</evidence>
<dbReference type="NCBIfam" id="TIGR01312">
    <property type="entry name" value="XylB"/>
    <property type="match status" value="1"/>
</dbReference>
<dbReference type="Pfam" id="PF02782">
    <property type="entry name" value="FGGY_C"/>
    <property type="match status" value="1"/>
</dbReference>
<reference evidence="12 13" key="1">
    <citation type="submission" date="2020-08" db="EMBL/GenBank/DDBJ databases">
        <authorList>
            <person name="Liu C."/>
            <person name="Sun Q."/>
        </authorList>
    </citation>
    <scope>NUCLEOTIDE SEQUENCE [LARGE SCALE GENOMIC DNA]</scope>
    <source>
        <strain evidence="12 13">NSJ-29</strain>
    </source>
</reference>
<proteinExistence type="inferred from homology"/>
<dbReference type="RefSeq" id="WP_249329346.1">
    <property type="nucleotide sequence ID" value="NZ_CP060635.1"/>
</dbReference>
<evidence type="ECO:0000256" key="5">
    <source>
        <dbReference type="ARBA" id="ARBA00022777"/>
    </source>
</evidence>
<dbReference type="InterPro" id="IPR018483">
    <property type="entry name" value="Carb_kinase_FGGY_CS"/>
</dbReference>
<keyword evidence="6 9" id="KW-0067">ATP-binding</keyword>
<dbReference type="Pfam" id="PF00370">
    <property type="entry name" value="FGGY_N"/>
    <property type="match status" value="1"/>
</dbReference>
<comment type="similarity">
    <text evidence="1 8">Belongs to the FGGY kinase family.</text>
</comment>
<dbReference type="InterPro" id="IPR050406">
    <property type="entry name" value="FGGY_Carb_Kinase"/>
</dbReference>
<dbReference type="Gene3D" id="3.30.420.40">
    <property type="match status" value="2"/>
</dbReference>
<dbReference type="AlphaFoldDB" id="A0A7G9GFY4"/>
<sequence>MSCWLGIDAGTSGIKAIIVDETGKVLSEGYSEEDITVPGPGFAEQAPEIWWQACGAAVKQAVGNCGAGMQVSAIGFSGQMQGTVFLDKNFQPVRNCMIWMDQRAVEEVGEIERRIEEAGTDIMAVTANHCLNSFWAPKILWLKKHEPENYEKIEKIVFTKDYLACRMTGELATEVSDASLSFLLDIPGRKWSDEMFRITGIPRSFVPERLLESCDVVGGLRKAVAEDWGLRPGIPVIAGGGDQTANGIGTGIIEESMLGASIGTSAVVFGCSKTPFVDRKKRAMQSLCHSVQDLWAYLGLSLTAGASLKWVRDVMFAEKKQEFQASGKDIYDHITGIASEAVPGCGGVIFLPYFNGDSAPNHDADARACYFGMSLNTGMPEMCRSVMEGVAYSLRETVEICRELGKDIRTIRVSGGGSKSRLWRQIQADVFDTSVVTMNIEEGPAAGAVIMAAVGSGHFHSVAEGCRAMLKTAEEVEPVRENVKRYDEYFQIYHGLYGHLKEPFSERARLYKSPGRQPV</sequence>
<dbReference type="GO" id="GO:0005997">
    <property type="term" value="P:xylulose metabolic process"/>
    <property type="evidence" value="ECO:0007669"/>
    <property type="project" value="InterPro"/>
</dbReference>
<dbReference type="InterPro" id="IPR000577">
    <property type="entry name" value="Carb_kinase_FGGY"/>
</dbReference>
<protein>
    <recommendedName>
        <fullName evidence="9">Xylulose kinase</fullName>
        <shortName evidence="9">Xylulokinase</shortName>
        <ecNumber evidence="9">2.7.1.17</ecNumber>
    </recommendedName>
</protein>
<dbReference type="EMBL" id="CP060635">
    <property type="protein sequence ID" value="QNM09716.1"/>
    <property type="molecule type" value="Genomic_DNA"/>
</dbReference>
<evidence type="ECO:0000313" key="13">
    <source>
        <dbReference type="Proteomes" id="UP000515860"/>
    </source>
</evidence>
<evidence type="ECO:0000256" key="9">
    <source>
        <dbReference type="RuleBase" id="RU364073"/>
    </source>
</evidence>
<dbReference type="GO" id="GO:0005524">
    <property type="term" value="F:ATP binding"/>
    <property type="evidence" value="ECO:0007669"/>
    <property type="project" value="UniProtKB-KW"/>
</dbReference>
<name>A0A7G9GFY4_9FIRM</name>
<dbReference type="PROSITE" id="PS00445">
    <property type="entry name" value="FGGY_KINASES_2"/>
    <property type="match status" value="1"/>
</dbReference>
<keyword evidence="4 9" id="KW-0547">Nucleotide-binding</keyword>
<dbReference type="InterPro" id="IPR006000">
    <property type="entry name" value="Xylulokinase"/>
</dbReference>
<evidence type="ECO:0000256" key="8">
    <source>
        <dbReference type="RuleBase" id="RU003733"/>
    </source>
</evidence>
<evidence type="ECO:0000256" key="7">
    <source>
        <dbReference type="ARBA" id="ARBA00023277"/>
    </source>
</evidence>
<evidence type="ECO:0000256" key="1">
    <source>
        <dbReference type="ARBA" id="ARBA00009156"/>
    </source>
</evidence>
<evidence type="ECO:0000313" key="12">
    <source>
        <dbReference type="EMBL" id="QNM09716.1"/>
    </source>
</evidence>
<dbReference type="InterPro" id="IPR043129">
    <property type="entry name" value="ATPase_NBD"/>
</dbReference>
<organism evidence="12 13">
    <name type="scientific">Wansuia hejianensis</name>
    <dbReference type="NCBI Taxonomy" id="2763667"/>
    <lineage>
        <taxon>Bacteria</taxon>
        <taxon>Bacillati</taxon>
        <taxon>Bacillota</taxon>
        <taxon>Clostridia</taxon>
        <taxon>Lachnospirales</taxon>
        <taxon>Lachnospiraceae</taxon>
        <taxon>Wansuia</taxon>
    </lineage>
</organism>
<accession>A0A7G9GFY4</accession>
<dbReference type="GO" id="GO:0004856">
    <property type="term" value="F:D-xylulokinase activity"/>
    <property type="evidence" value="ECO:0007669"/>
    <property type="project" value="UniProtKB-EC"/>
</dbReference>
<evidence type="ECO:0000256" key="6">
    <source>
        <dbReference type="ARBA" id="ARBA00022840"/>
    </source>
</evidence>
<keyword evidence="7 9" id="KW-0119">Carbohydrate metabolism</keyword>
<dbReference type="KEGG" id="whj:H9Q79_05350"/>
<dbReference type="InterPro" id="IPR018484">
    <property type="entry name" value="FGGY_N"/>
</dbReference>
<comment type="catalytic activity">
    <reaction evidence="9">
        <text>D-xylulose + ATP = D-xylulose 5-phosphate + ADP + H(+)</text>
        <dbReference type="Rhea" id="RHEA:10964"/>
        <dbReference type="ChEBI" id="CHEBI:15378"/>
        <dbReference type="ChEBI" id="CHEBI:17140"/>
        <dbReference type="ChEBI" id="CHEBI:30616"/>
        <dbReference type="ChEBI" id="CHEBI:57737"/>
        <dbReference type="ChEBI" id="CHEBI:456216"/>
        <dbReference type="EC" id="2.7.1.17"/>
    </reaction>
</comment>
<keyword evidence="3 8" id="KW-0808">Transferase</keyword>
<evidence type="ECO:0000259" key="10">
    <source>
        <dbReference type="Pfam" id="PF00370"/>
    </source>
</evidence>
<dbReference type="Proteomes" id="UP000515860">
    <property type="component" value="Chromosome"/>
</dbReference>
<dbReference type="GO" id="GO:0042732">
    <property type="term" value="P:D-xylose metabolic process"/>
    <property type="evidence" value="ECO:0007669"/>
    <property type="project" value="UniProtKB-KW"/>
</dbReference>
<evidence type="ECO:0000256" key="3">
    <source>
        <dbReference type="ARBA" id="ARBA00022679"/>
    </source>
</evidence>
<dbReference type="PIRSF" id="PIRSF000538">
    <property type="entry name" value="GlpK"/>
    <property type="match status" value="1"/>
</dbReference>
<keyword evidence="13" id="KW-1185">Reference proteome</keyword>
<dbReference type="InterPro" id="IPR018485">
    <property type="entry name" value="FGGY_C"/>
</dbReference>
<feature type="domain" description="Carbohydrate kinase FGGY N-terminal" evidence="10">
    <location>
        <begin position="4"/>
        <end position="248"/>
    </location>
</feature>
<dbReference type="EC" id="2.7.1.17" evidence="9"/>
<dbReference type="CDD" id="cd07808">
    <property type="entry name" value="ASKHA_NBD_FGGY_EcXK-like"/>
    <property type="match status" value="1"/>
</dbReference>